<feature type="domain" description="Prenyltransferase alpha-alpha toroid" evidence="10">
    <location>
        <begin position="55"/>
        <end position="374"/>
    </location>
</feature>
<dbReference type="GO" id="GO:0097354">
    <property type="term" value="P:prenylation"/>
    <property type="evidence" value="ECO:0007669"/>
    <property type="project" value="UniProtKB-UniRule"/>
</dbReference>
<evidence type="ECO:0000256" key="2">
    <source>
        <dbReference type="ARBA" id="ARBA00012702"/>
    </source>
</evidence>
<dbReference type="Proteomes" id="UP001177023">
    <property type="component" value="Unassembled WGS sequence"/>
</dbReference>
<dbReference type="InterPro" id="IPR001330">
    <property type="entry name" value="Prenyltrans"/>
</dbReference>
<comment type="caution">
    <text evidence="11">The sequence shown here is derived from an EMBL/GenBank/DDBJ whole genome shotgun (WGS) entry which is preliminary data.</text>
</comment>
<organism evidence="11 12">
    <name type="scientific">Mesorhabditis spiculigera</name>
    <dbReference type="NCBI Taxonomy" id="96644"/>
    <lineage>
        <taxon>Eukaryota</taxon>
        <taxon>Metazoa</taxon>
        <taxon>Ecdysozoa</taxon>
        <taxon>Nematoda</taxon>
        <taxon>Chromadorea</taxon>
        <taxon>Rhabditida</taxon>
        <taxon>Rhabditina</taxon>
        <taxon>Rhabditomorpha</taxon>
        <taxon>Rhabditoidea</taxon>
        <taxon>Rhabditidae</taxon>
        <taxon>Mesorhabditinae</taxon>
        <taxon>Mesorhabditis</taxon>
    </lineage>
</organism>
<dbReference type="Gene3D" id="1.50.10.20">
    <property type="match status" value="1"/>
</dbReference>
<protein>
    <recommendedName>
        <fullName evidence="3 9">Protein farnesyltransferase subunit beta</fullName>
        <shortName evidence="9">FTase-beta</shortName>
        <ecNumber evidence="2 9">2.5.1.58</ecNumber>
    </recommendedName>
</protein>
<keyword evidence="4 9" id="KW-0637">Prenyltransferase</keyword>
<comment type="cofactor">
    <cofactor evidence="9">
        <name>Zn(2+)</name>
        <dbReference type="ChEBI" id="CHEBI:29105"/>
    </cofactor>
    <text evidence="9">Binds 1 zinc ion per subunit.</text>
</comment>
<reference evidence="11" key="1">
    <citation type="submission" date="2023-06" db="EMBL/GenBank/DDBJ databases">
        <authorList>
            <person name="Delattre M."/>
        </authorList>
    </citation>
    <scope>NUCLEOTIDE SEQUENCE</scope>
    <source>
        <strain evidence="11">AF72</strain>
    </source>
</reference>
<keyword evidence="5 9" id="KW-0808">Transferase</keyword>
<comment type="subunit">
    <text evidence="9">Heterodimer of an alpha and a beta subunit.</text>
</comment>
<evidence type="ECO:0000256" key="3">
    <source>
        <dbReference type="ARBA" id="ARBA00015798"/>
    </source>
</evidence>
<dbReference type="PANTHER" id="PTHR11774:SF6">
    <property type="entry name" value="PROTEIN FARNESYLTRANSFERASE SUBUNIT BETA"/>
    <property type="match status" value="1"/>
</dbReference>
<evidence type="ECO:0000256" key="8">
    <source>
        <dbReference type="ARBA" id="ARBA00022833"/>
    </source>
</evidence>
<evidence type="ECO:0000256" key="9">
    <source>
        <dbReference type="RuleBase" id="RU365056"/>
    </source>
</evidence>
<evidence type="ECO:0000313" key="11">
    <source>
        <dbReference type="EMBL" id="CAJ0582549.1"/>
    </source>
</evidence>
<sequence>MERPFFAFNDKYRFSAPVDTPTTQDQIATEALCERQADHFMPLNGSDWEKPVFYRGTHIAYLSAELERCSKALESSRPWVCYWIVHSLCLLDQPISDDVKTRLVHFLKSCEAPGGGYAGSPGQVAHIAPTYAAVLALVSLETEEALASINRKTLASFLVSLHQPDGSFRMHVGGEVDIRGVYCALAVASITHILSPEMVERTAEWLASCQTYQGGFGGVVGTEAHGGYTFCGVAALTILGKMKLINMNTLLKWLSNRQMAFEGGFSGRSNKLVDACYSFWQGAVFSLIDTELARENEPSLGKAFEARALEEYLMLCCQGGRGGLRDKPEKYCDPYHTCYALSGLSIAQRYIPANEELLCGPDEALKITHPVYNVTASSHHMADGYFANADSL</sequence>
<proteinExistence type="inferred from homology"/>
<keyword evidence="8 9" id="KW-0862">Zinc</keyword>
<dbReference type="InterPro" id="IPR008930">
    <property type="entry name" value="Terpenoid_cyclase/PrenylTrfase"/>
</dbReference>
<comment type="function">
    <text evidence="9">Catalyzes the transfer of a farnesyl moiety from farnesyl diphosphate to a cysteine at the fourth position from the C-terminus of several proteins. The beta subunit is responsible for peptide-binding.</text>
</comment>
<name>A0AA36DA41_9BILA</name>
<evidence type="ECO:0000313" key="12">
    <source>
        <dbReference type="Proteomes" id="UP001177023"/>
    </source>
</evidence>
<gene>
    <name evidence="11" type="ORF">MSPICULIGERA_LOCUS20679</name>
</gene>
<dbReference type="InterPro" id="IPR026872">
    <property type="entry name" value="FTB"/>
</dbReference>
<evidence type="ECO:0000256" key="1">
    <source>
        <dbReference type="ARBA" id="ARBA00010497"/>
    </source>
</evidence>
<dbReference type="SUPFAM" id="SSF48239">
    <property type="entry name" value="Terpenoid cyclases/Protein prenyltransferases"/>
    <property type="match status" value="1"/>
</dbReference>
<dbReference type="InterPro" id="IPR045089">
    <property type="entry name" value="PGGT1B-like"/>
</dbReference>
<evidence type="ECO:0000256" key="4">
    <source>
        <dbReference type="ARBA" id="ARBA00022602"/>
    </source>
</evidence>
<dbReference type="PANTHER" id="PTHR11774">
    <property type="entry name" value="GERANYLGERANYL TRANSFERASE TYPE BETA SUBUNIT"/>
    <property type="match status" value="1"/>
</dbReference>
<dbReference type="CDD" id="cd02893">
    <property type="entry name" value="FTase"/>
    <property type="match status" value="1"/>
</dbReference>
<dbReference type="EMBL" id="CATQJA010002664">
    <property type="protein sequence ID" value="CAJ0582549.1"/>
    <property type="molecule type" value="Genomic_DNA"/>
</dbReference>
<evidence type="ECO:0000259" key="10">
    <source>
        <dbReference type="Pfam" id="PF00432"/>
    </source>
</evidence>
<evidence type="ECO:0000256" key="6">
    <source>
        <dbReference type="ARBA" id="ARBA00022723"/>
    </source>
</evidence>
<comment type="similarity">
    <text evidence="1 9">Belongs to the protein prenyltransferase subunit beta family.</text>
</comment>
<comment type="catalytic activity">
    <reaction evidence="9">
        <text>L-cysteinyl-[protein] + (2E,6E)-farnesyl diphosphate = S-(2E,6E)-farnesyl-L-cysteinyl-[protein] + diphosphate</text>
        <dbReference type="Rhea" id="RHEA:13345"/>
        <dbReference type="Rhea" id="RHEA-COMP:10131"/>
        <dbReference type="Rhea" id="RHEA-COMP:11535"/>
        <dbReference type="ChEBI" id="CHEBI:29950"/>
        <dbReference type="ChEBI" id="CHEBI:33019"/>
        <dbReference type="ChEBI" id="CHEBI:86019"/>
        <dbReference type="ChEBI" id="CHEBI:175763"/>
    </reaction>
</comment>
<dbReference type="Pfam" id="PF00432">
    <property type="entry name" value="Prenyltrans"/>
    <property type="match status" value="1"/>
</dbReference>
<dbReference type="AlphaFoldDB" id="A0AA36DA41"/>
<evidence type="ECO:0000256" key="7">
    <source>
        <dbReference type="ARBA" id="ARBA00022737"/>
    </source>
</evidence>
<evidence type="ECO:0000256" key="5">
    <source>
        <dbReference type="ARBA" id="ARBA00022679"/>
    </source>
</evidence>
<dbReference type="GO" id="GO:0004660">
    <property type="term" value="F:protein farnesyltransferase activity"/>
    <property type="evidence" value="ECO:0007669"/>
    <property type="project" value="UniProtKB-UniRule"/>
</dbReference>
<accession>A0AA36DA41</accession>
<keyword evidence="12" id="KW-1185">Reference proteome</keyword>
<feature type="non-terminal residue" evidence="11">
    <location>
        <position position="1"/>
    </location>
</feature>
<keyword evidence="7" id="KW-0677">Repeat</keyword>
<keyword evidence="6 9" id="KW-0479">Metal-binding</keyword>
<dbReference type="EC" id="2.5.1.58" evidence="2 9"/>
<dbReference type="GO" id="GO:0008270">
    <property type="term" value="F:zinc ion binding"/>
    <property type="evidence" value="ECO:0007669"/>
    <property type="project" value="UniProtKB-UniRule"/>
</dbReference>
<dbReference type="GO" id="GO:0005965">
    <property type="term" value="C:protein farnesyltransferase complex"/>
    <property type="evidence" value="ECO:0007669"/>
    <property type="project" value="UniProtKB-UniRule"/>
</dbReference>